<dbReference type="EMBL" id="CP001685">
    <property type="protein sequence ID" value="ACV38570.1"/>
    <property type="molecule type" value="Genomic_DNA"/>
</dbReference>
<sequence>MFPTSVSLEEVSEYVLNYLEKRYNMDKKKLIVNSDGGIWIDSFVRELGIYKPIHIYDKFHLVKAIAEISKRDKEISKNLYKWLKGDDFKELENFYKNFKEKENVSQRRKDHTKMLFNQYEKIRRIYTKEDYIGLRMEALVSHECSRFLSSRPKAFSRRKIKARALYHTFFENYGKNKEKAYELYFSGKRTSSLEKVIEMECLPEIVNETGKSTNMPYLRGGECPIREILKEISQSKIF</sequence>
<accession>C7N8T9</accession>
<dbReference type="KEGG" id="lba:Lebu_0662"/>
<gene>
    <name evidence="1" type="ordered locus">Lebu_0662</name>
</gene>
<dbReference type="Proteomes" id="UP000001910">
    <property type="component" value="Chromosome"/>
</dbReference>
<reference evidence="1 2" key="1">
    <citation type="journal article" date="2009" name="Stand. Genomic Sci.">
        <title>Complete genome sequence of Leptotrichia buccalis type strain (C-1013-b).</title>
        <authorList>
            <person name="Ivanova N."/>
            <person name="Gronow S."/>
            <person name="Lapidus A."/>
            <person name="Copeland A."/>
            <person name="Glavina Del Rio T."/>
            <person name="Nolan M."/>
            <person name="Lucas S."/>
            <person name="Chen F."/>
            <person name="Tice H."/>
            <person name="Cheng J.F."/>
            <person name="Saunders E."/>
            <person name="Bruce D."/>
            <person name="Goodwin L."/>
            <person name="Brettin T."/>
            <person name="Detter J.C."/>
            <person name="Han C."/>
            <person name="Pitluck S."/>
            <person name="Mikhailova N."/>
            <person name="Pati A."/>
            <person name="Mavrommatis K."/>
            <person name="Chen A."/>
            <person name="Palaniappan K."/>
            <person name="Land M."/>
            <person name="Hauser L."/>
            <person name="Chang Y.J."/>
            <person name="Jeffries C.D."/>
            <person name="Chain P."/>
            <person name="Rohde C."/>
            <person name="Goker M."/>
            <person name="Bristow J."/>
            <person name="Eisen J.A."/>
            <person name="Markowitz V."/>
            <person name="Hugenholtz P."/>
            <person name="Kyrpides N.C."/>
            <person name="Klenk H.P."/>
        </authorList>
    </citation>
    <scope>NUCLEOTIDE SEQUENCE [LARGE SCALE GENOMIC DNA]</scope>
    <source>
        <strain evidence="2">ATCC 14201 / DSM 1135 / JCM 12969 / NCTC 10249 / C-1013-b</strain>
    </source>
</reference>
<evidence type="ECO:0000313" key="2">
    <source>
        <dbReference type="Proteomes" id="UP000001910"/>
    </source>
</evidence>
<dbReference type="eggNOG" id="COG3464">
    <property type="taxonomic scope" value="Bacteria"/>
</dbReference>
<evidence type="ECO:0000313" key="1">
    <source>
        <dbReference type="EMBL" id="ACV38570.1"/>
    </source>
</evidence>
<dbReference type="STRING" id="523794.Lebu_0662"/>
<protein>
    <recommendedName>
        <fullName evidence="3">Transposase</fullName>
    </recommendedName>
</protein>
<evidence type="ECO:0008006" key="3">
    <source>
        <dbReference type="Google" id="ProtNLM"/>
    </source>
</evidence>
<proteinExistence type="predicted"/>
<organism evidence="1 2">
    <name type="scientific">Leptotrichia buccalis (strain ATCC 14201 / DSM 1135 / JCM 12969 / NCTC 10249 / C-1013-b)</name>
    <dbReference type="NCBI Taxonomy" id="523794"/>
    <lineage>
        <taxon>Bacteria</taxon>
        <taxon>Fusobacteriati</taxon>
        <taxon>Fusobacteriota</taxon>
        <taxon>Fusobacteriia</taxon>
        <taxon>Fusobacteriales</taxon>
        <taxon>Leptotrichiaceae</taxon>
        <taxon>Leptotrichia</taxon>
    </lineage>
</organism>
<name>C7N8T9_LEPBD</name>
<dbReference type="HOGENOM" id="CLU_1164711_0_0_0"/>
<keyword evidence="2" id="KW-1185">Reference proteome</keyword>
<dbReference type="AlphaFoldDB" id="C7N8T9"/>